<proteinExistence type="predicted"/>
<feature type="transmembrane region" description="Helical" evidence="2">
    <location>
        <begin position="707"/>
        <end position="728"/>
    </location>
</feature>
<feature type="region of interest" description="Disordered" evidence="1">
    <location>
        <begin position="508"/>
        <end position="527"/>
    </location>
</feature>
<accession>A0A3N4S445</accession>
<feature type="region of interest" description="Disordered" evidence="1">
    <location>
        <begin position="734"/>
        <end position="787"/>
    </location>
</feature>
<dbReference type="InterPro" id="IPR046112">
    <property type="entry name" value="DUF6049"/>
</dbReference>
<reference evidence="3 4" key="1">
    <citation type="submission" date="2018-11" db="EMBL/GenBank/DDBJ databases">
        <title>Sequencing the genomes of 1000 actinobacteria strains.</title>
        <authorList>
            <person name="Klenk H.-P."/>
        </authorList>
    </citation>
    <scope>NUCLEOTIDE SEQUENCE [LARGE SCALE GENOMIC DNA]</scope>
    <source>
        <strain evidence="3 4">DSM 44781</strain>
    </source>
</reference>
<dbReference type="EMBL" id="RKQG01000001">
    <property type="protein sequence ID" value="RPE33610.1"/>
    <property type="molecule type" value="Genomic_DNA"/>
</dbReference>
<protein>
    <submittedName>
        <fullName evidence="3">Uncharacterized protein</fullName>
    </submittedName>
</protein>
<dbReference type="Pfam" id="PF19516">
    <property type="entry name" value="DUF6049"/>
    <property type="match status" value="1"/>
</dbReference>
<sequence length="787" mass="82823">MDERTGRNAAVAARRGRWTGRLARGTAALLAGGLAGALGAAPAAAVPGLLPAAAAEYPATVRIDALSQQVASENSTVTVTGTITNSGSARFKSPTMKVRQPQARPMKTRSEIEMAESRTTPSTLDGISLDSPAQRLQDLDPGQSEPFSLAVPVSALKVDETGTYELAVDVWSSTGDEKAHPLGIARTFLPYQGREPAQPSQLAVVWPLTHAPVLVAQTMADADQTPVLRDDSLTAELTGDGRLNRMVELGADLPGLTWAIDPNLLDTVYAMTKPYRVQKPGTSGESAGEENTVPGTGRDVATAWLAKLRTALAKPDTEVLSLPYADPDLASIAHNGAGLTGMDTALRKAVTAGQITTEARLSVDAESDVAWPYQGLLDQRTAAVAGAAGGRILLVDGRSMPESDKLYYTPNAARPVGNGQTAVVSDAVLASLFRPDLNSAGARTLAVQRFLGETLTIAHQEPEHPRGLLVLPPRALSVGGAQALHDAVKGAAGSGWVAPTVLRKVAEQKPDPAANASVPEGYPREATADELSAEELAATMQLQDGVDQLMMILTEPERVRGPFSAAMVRAMSTEWREQPKTGTEYRRGVRTYLDNLKSAVRVPKKTVVTLPGDNATLLVSVRNGLTQSVGNLELKITSAQPNRLRVDYPIQPVVMDAGTSRTFRFPAEAQVNGPVQVTAQLWTTGPDARPYGEAVVFTVDVTSVASGVTYVIAGGTVLMVLAGVRFYLQRKKRRAAGEVDEDPDRPADGSSDGPAGAPEGAEPPSDADPSSAVGDTDRVAGDEKVDH</sequence>
<evidence type="ECO:0000256" key="1">
    <source>
        <dbReference type="SAM" id="MobiDB-lite"/>
    </source>
</evidence>
<keyword evidence="2" id="KW-1133">Transmembrane helix</keyword>
<keyword evidence="2" id="KW-0812">Transmembrane</keyword>
<feature type="region of interest" description="Disordered" evidence="1">
    <location>
        <begin position="114"/>
        <end position="135"/>
    </location>
</feature>
<name>A0A3N4S445_9ACTN</name>
<feature type="compositionally biased region" description="Basic and acidic residues" evidence="1">
    <location>
        <begin position="775"/>
        <end position="787"/>
    </location>
</feature>
<organism evidence="3 4">
    <name type="scientific">Kitasatospora cineracea</name>
    <dbReference type="NCBI Taxonomy" id="88074"/>
    <lineage>
        <taxon>Bacteria</taxon>
        <taxon>Bacillati</taxon>
        <taxon>Actinomycetota</taxon>
        <taxon>Actinomycetes</taxon>
        <taxon>Kitasatosporales</taxon>
        <taxon>Streptomycetaceae</taxon>
        <taxon>Kitasatospora</taxon>
    </lineage>
</organism>
<comment type="caution">
    <text evidence="3">The sequence shown here is derived from an EMBL/GenBank/DDBJ whole genome shotgun (WGS) entry which is preliminary data.</text>
</comment>
<evidence type="ECO:0000313" key="3">
    <source>
        <dbReference type="EMBL" id="RPE33610.1"/>
    </source>
</evidence>
<feature type="compositionally biased region" description="Low complexity" evidence="1">
    <location>
        <begin position="749"/>
        <end position="769"/>
    </location>
</feature>
<dbReference type="RefSeq" id="WP_123817870.1">
    <property type="nucleotide sequence ID" value="NZ_RKQG01000001.1"/>
</dbReference>
<keyword evidence="2" id="KW-0472">Membrane</keyword>
<gene>
    <name evidence="3" type="ORF">EDD38_1903</name>
</gene>
<dbReference type="AlphaFoldDB" id="A0A3N4S445"/>
<keyword evidence="4" id="KW-1185">Reference proteome</keyword>
<evidence type="ECO:0000313" key="4">
    <source>
        <dbReference type="Proteomes" id="UP000266906"/>
    </source>
</evidence>
<evidence type="ECO:0000256" key="2">
    <source>
        <dbReference type="SAM" id="Phobius"/>
    </source>
</evidence>
<dbReference type="Proteomes" id="UP000266906">
    <property type="component" value="Unassembled WGS sequence"/>
</dbReference>